<keyword evidence="2" id="KW-0472">Membrane</keyword>
<feature type="region of interest" description="Disordered" evidence="1">
    <location>
        <begin position="59"/>
        <end position="98"/>
    </location>
</feature>
<dbReference type="HOGENOM" id="CLU_880297_0_0_1"/>
<dbReference type="PhylomeDB" id="A0A0A2JDE0"/>
<protein>
    <submittedName>
        <fullName evidence="4">Uncharacterized protein</fullName>
    </submittedName>
</protein>
<gene>
    <name evidence="4" type="ORF">PEX2_060490</name>
</gene>
<keyword evidence="5" id="KW-1185">Reference proteome</keyword>
<dbReference type="OrthoDB" id="4357234at2759"/>
<feature type="region of interest" description="Disordered" evidence="1">
    <location>
        <begin position="122"/>
        <end position="143"/>
    </location>
</feature>
<name>A0A0A2JDE0_PENEN</name>
<organism evidence="4 5">
    <name type="scientific">Penicillium expansum</name>
    <name type="common">Blue mold rot fungus</name>
    <dbReference type="NCBI Taxonomy" id="27334"/>
    <lineage>
        <taxon>Eukaryota</taxon>
        <taxon>Fungi</taxon>
        <taxon>Dikarya</taxon>
        <taxon>Ascomycota</taxon>
        <taxon>Pezizomycotina</taxon>
        <taxon>Eurotiomycetes</taxon>
        <taxon>Eurotiomycetidae</taxon>
        <taxon>Eurotiales</taxon>
        <taxon>Aspergillaceae</taxon>
        <taxon>Penicillium</taxon>
    </lineage>
</organism>
<feature type="region of interest" description="Disordered" evidence="1">
    <location>
        <begin position="290"/>
        <end position="310"/>
    </location>
</feature>
<dbReference type="RefSeq" id="XP_016596044.1">
    <property type="nucleotide sequence ID" value="XM_016743322.1"/>
</dbReference>
<dbReference type="AlphaFoldDB" id="A0A0A2JDE0"/>
<evidence type="ECO:0000313" key="4">
    <source>
        <dbReference type="EMBL" id="KGO53442.1"/>
    </source>
</evidence>
<feature type="compositionally biased region" description="Polar residues" evidence="1">
    <location>
        <begin position="66"/>
        <end position="94"/>
    </location>
</feature>
<sequence length="310" mass="34779">MHITRSSIFTLALILGVTQSTTSHPIRISKWVKTEQYPDPDAGGIWKVFEKEGYDLLPDPPHVKYNGNTAWPTNQNDNPTEQDTPNDHYTTGTSELGKPTVSILIPASPEIPEQIHTPYIQQTEQKQEHHSSEDKKSSINATQRQGQYNEILQYLRTKNALNNEHKHTTPASFSHSSLGHSPSFFASRFSFTTLKSKAMAFPHYDPPGVFTTVIILLMVVWIAILTIGLLELGNYLWRRREGALAREGAQDGDVGLDETLKVPLRIVIAPLESTQPRAVGEHGYEFLESVSSDFESDSGSESDEDDYRIF</sequence>
<proteinExistence type="predicted"/>
<feature type="compositionally biased region" description="Acidic residues" evidence="1">
    <location>
        <begin position="294"/>
        <end position="310"/>
    </location>
</feature>
<keyword evidence="2" id="KW-0812">Transmembrane</keyword>
<keyword evidence="3" id="KW-0732">Signal</keyword>
<dbReference type="GeneID" id="27678741"/>
<reference evidence="4 5" key="1">
    <citation type="journal article" date="2015" name="Mol. Plant Microbe Interact.">
        <title>Genome, transcriptome, and functional analyses of Penicillium expansum provide new insights into secondary metabolism and pathogenicity.</title>
        <authorList>
            <person name="Ballester A.R."/>
            <person name="Marcet-Houben M."/>
            <person name="Levin E."/>
            <person name="Sela N."/>
            <person name="Selma-Lazaro C."/>
            <person name="Carmona L."/>
            <person name="Wisniewski M."/>
            <person name="Droby S."/>
            <person name="Gonzalez-Candelas L."/>
            <person name="Gabaldon T."/>
        </authorList>
    </citation>
    <scope>NUCLEOTIDE SEQUENCE [LARGE SCALE GENOMIC DNA]</scope>
    <source>
        <strain evidence="4 5">MD-8</strain>
    </source>
</reference>
<evidence type="ECO:0000256" key="1">
    <source>
        <dbReference type="SAM" id="MobiDB-lite"/>
    </source>
</evidence>
<keyword evidence="2" id="KW-1133">Transmembrane helix</keyword>
<dbReference type="VEuPathDB" id="FungiDB:PEXP_068770"/>
<evidence type="ECO:0000256" key="3">
    <source>
        <dbReference type="SAM" id="SignalP"/>
    </source>
</evidence>
<feature type="transmembrane region" description="Helical" evidence="2">
    <location>
        <begin position="209"/>
        <end position="230"/>
    </location>
</feature>
<feature type="compositionally biased region" description="Basic and acidic residues" evidence="1">
    <location>
        <begin position="125"/>
        <end position="137"/>
    </location>
</feature>
<evidence type="ECO:0000256" key="2">
    <source>
        <dbReference type="SAM" id="Phobius"/>
    </source>
</evidence>
<dbReference type="EMBL" id="JQFZ01000250">
    <property type="protein sequence ID" value="KGO53442.1"/>
    <property type="molecule type" value="Genomic_DNA"/>
</dbReference>
<feature type="chain" id="PRO_5009752603" evidence="3">
    <location>
        <begin position="24"/>
        <end position="310"/>
    </location>
</feature>
<accession>A0A0A2JDE0</accession>
<feature type="signal peptide" evidence="3">
    <location>
        <begin position="1"/>
        <end position="23"/>
    </location>
</feature>
<dbReference type="Proteomes" id="UP000030143">
    <property type="component" value="Unassembled WGS sequence"/>
</dbReference>
<evidence type="ECO:0000313" key="5">
    <source>
        <dbReference type="Proteomes" id="UP000030143"/>
    </source>
</evidence>
<comment type="caution">
    <text evidence="4">The sequence shown here is derived from an EMBL/GenBank/DDBJ whole genome shotgun (WGS) entry which is preliminary data.</text>
</comment>